<evidence type="ECO:0000313" key="8">
    <source>
        <dbReference type="EMBL" id="KEO74082.1"/>
    </source>
</evidence>
<reference evidence="8 9" key="1">
    <citation type="submission" date="2014-04" db="EMBL/GenBank/DDBJ databases">
        <title>Characterization and application of a salt tolerant electro-active bacterium.</title>
        <authorList>
            <person name="Yang L."/>
            <person name="Wei S."/>
            <person name="Tay Q.X.M."/>
        </authorList>
    </citation>
    <scope>NUCLEOTIDE SEQUENCE [LARGE SCALE GENOMIC DNA]</scope>
    <source>
        <strain evidence="8 9">LY1</strain>
    </source>
</reference>
<keyword evidence="3" id="KW-0732">Signal</keyword>
<evidence type="ECO:0000256" key="3">
    <source>
        <dbReference type="ARBA" id="ARBA00022729"/>
    </source>
</evidence>
<comment type="subcellular location">
    <subcellularLocation>
        <location evidence="1">Cell outer membrane</location>
    </subcellularLocation>
</comment>
<evidence type="ECO:0000256" key="2">
    <source>
        <dbReference type="ARBA" id="ARBA00006275"/>
    </source>
</evidence>
<dbReference type="GO" id="GO:0009279">
    <property type="term" value="C:cell outer membrane"/>
    <property type="evidence" value="ECO:0007669"/>
    <property type="project" value="UniProtKB-SubCell"/>
</dbReference>
<evidence type="ECO:0000313" key="9">
    <source>
        <dbReference type="Proteomes" id="UP000027821"/>
    </source>
</evidence>
<evidence type="ECO:0000256" key="5">
    <source>
        <dbReference type="ARBA" id="ARBA00023237"/>
    </source>
</evidence>
<sequence length="469" mass="52497">MKKIIYIYSLLFLTVYTSCESLVSVDPRQSIDANDALNSPEAIQAATNSVYSRLRLVSQYGRDMIAIPEVLSDNSTPAGTGIRLVAEANNQAGAHLSIWQSSYYAINEANLIIRALGEISTSAEFKNQIEGELRFLLGLYYHNLMRAYAYDPTAIIEASNRGGVPLLINGIRATNEIVLEGRASIEEVYGYIYENLERSQQLLQSGSNARAPHYATAGAAAALFTRVALYNGDYERTILEAEKALSSGVGSFQSNNDYISSWRREVHPESMFEVVFMTDENVGQNESLRATFTTRFDGSATTATSQGLAVVSDALYGAYDEDDIRKELIWKGLGDNRNENEMTKFFSRSGINNLDNVPVIRISEIYLNRAEAYARLGRTREAQEDLNLIRTRAGLEVSTLQGEALIEEILHQRRVEFAFEGHRSFDLKRLGRSIVKEARTIPFDDFRTLARIPIREVEINSNLEQNPGY</sequence>
<dbReference type="InterPro" id="IPR033985">
    <property type="entry name" value="SusD-like_N"/>
</dbReference>
<dbReference type="InterPro" id="IPR012944">
    <property type="entry name" value="SusD_RagB_dom"/>
</dbReference>
<gene>
    <name evidence="8" type="ORF">EL17_08025</name>
</gene>
<comment type="caution">
    <text evidence="8">The sequence shown here is derived from an EMBL/GenBank/DDBJ whole genome shotgun (WGS) entry which is preliminary data.</text>
</comment>
<dbReference type="SUPFAM" id="SSF48452">
    <property type="entry name" value="TPR-like"/>
    <property type="match status" value="1"/>
</dbReference>
<evidence type="ECO:0000256" key="1">
    <source>
        <dbReference type="ARBA" id="ARBA00004442"/>
    </source>
</evidence>
<accession>A0A074LJV4</accession>
<dbReference type="EMBL" id="JMIH01000016">
    <property type="protein sequence ID" value="KEO74082.1"/>
    <property type="molecule type" value="Genomic_DNA"/>
</dbReference>
<organism evidence="8 9">
    <name type="scientific">Anditalea andensis</name>
    <dbReference type="NCBI Taxonomy" id="1048983"/>
    <lineage>
        <taxon>Bacteria</taxon>
        <taxon>Pseudomonadati</taxon>
        <taxon>Bacteroidota</taxon>
        <taxon>Cytophagia</taxon>
        <taxon>Cytophagales</taxon>
        <taxon>Cytophagaceae</taxon>
        <taxon>Anditalea</taxon>
    </lineage>
</organism>
<evidence type="ECO:0000259" key="6">
    <source>
        <dbReference type="Pfam" id="PF07980"/>
    </source>
</evidence>
<dbReference type="OrthoDB" id="621570at2"/>
<keyword evidence="9" id="KW-1185">Reference proteome</keyword>
<keyword evidence="4" id="KW-0472">Membrane</keyword>
<evidence type="ECO:0000256" key="4">
    <source>
        <dbReference type="ARBA" id="ARBA00023136"/>
    </source>
</evidence>
<dbReference type="Pfam" id="PF07980">
    <property type="entry name" value="SusD_RagB"/>
    <property type="match status" value="1"/>
</dbReference>
<dbReference type="STRING" id="1048983.EL17_08025"/>
<dbReference type="Proteomes" id="UP000027821">
    <property type="component" value="Unassembled WGS sequence"/>
</dbReference>
<proteinExistence type="inferred from homology"/>
<dbReference type="eggNOG" id="COG2913">
    <property type="taxonomic scope" value="Bacteria"/>
</dbReference>
<protein>
    <submittedName>
        <fullName evidence="8">Membrane protein</fullName>
    </submittedName>
</protein>
<dbReference type="Gene3D" id="1.25.40.390">
    <property type="match status" value="1"/>
</dbReference>
<dbReference type="Pfam" id="PF14322">
    <property type="entry name" value="SusD-like_3"/>
    <property type="match status" value="1"/>
</dbReference>
<feature type="domain" description="SusD-like N-terminal" evidence="7">
    <location>
        <begin position="69"/>
        <end position="229"/>
    </location>
</feature>
<keyword evidence="5" id="KW-0998">Cell outer membrane</keyword>
<feature type="domain" description="RagB/SusD" evidence="6">
    <location>
        <begin position="348"/>
        <end position="429"/>
    </location>
</feature>
<comment type="similarity">
    <text evidence="2">Belongs to the SusD family.</text>
</comment>
<evidence type="ECO:0000259" key="7">
    <source>
        <dbReference type="Pfam" id="PF14322"/>
    </source>
</evidence>
<name>A0A074LJV4_9BACT</name>
<dbReference type="RefSeq" id="WP_035072869.1">
    <property type="nucleotide sequence ID" value="NZ_JMIH01000016.1"/>
</dbReference>
<dbReference type="InterPro" id="IPR011990">
    <property type="entry name" value="TPR-like_helical_dom_sf"/>
</dbReference>
<dbReference type="AlphaFoldDB" id="A0A074LJV4"/>